<protein>
    <submittedName>
        <fullName evidence="1">DUF4421 domain-containing protein</fullName>
    </submittedName>
</protein>
<sequence>MALFSCYFRTRISPMKSSRGRQVLFALLLVVPTVAAAQENVLLHPDKFYRKFFPHLRIKRAPLDTAYIKTYPNALSVGVHVLSPGVRLNLSPRASEASASSNFRTSMGDILGFSASYRYVAAGFAFLLKSGLQKNDAYTPSAYRTATLKFLGSAYSFQFKYIRIKGFTDIGAINRGTDGSYRLRPDVLSKEFQFEGIYNFNWKQYSYAAPITFSQRQVRSRIGLLLKAGAFYHQLSGDSALITRTQQPYYDPAFANIATLRSVRVEAGPGVGGNLVLRRRFFVSFVFFPSVNLYLYKFLENPQQKVSARQAFVFRPEGRASIGYQSRRMYGGVRFEYDWNRAALQFITLSTVNRYIGFDLGYRFTAPRAMRKFYRKTMPPGM</sequence>
<proteinExistence type="predicted"/>
<dbReference type="InterPro" id="IPR025535">
    <property type="entry name" value="DUF4421"/>
</dbReference>
<keyword evidence="2" id="KW-1185">Reference proteome</keyword>
<dbReference type="EMBL" id="CP032382">
    <property type="protein sequence ID" value="AYB33467.1"/>
    <property type="molecule type" value="Genomic_DNA"/>
</dbReference>
<dbReference type="KEGG" id="chk:D4L85_24030"/>
<evidence type="ECO:0000313" key="2">
    <source>
        <dbReference type="Proteomes" id="UP000266183"/>
    </source>
</evidence>
<organism evidence="1 2">
    <name type="scientific">Chryseolinea soli</name>
    <dbReference type="NCBI Taxonomy" id="2321403"/>
    <lineage>
        <taxon>Bacteria</taxon>
        <taxon>Pseudomonadati</taxon>
        <taxon>Bacteroidota</taxon>
        <taxon>Cytophagia</taxon>
        <taxon>Cytophagales</taxon>
        <taxon>Fulvivirgaceae</taxon>
        <taxon>Chryseolinea</taxon>
    </lineage>
</organism>
<dbReference type="Proteomes" id="UP000266183">
    <property type="component" value="Chromosome"/>
</dbReference>
<reference evidence="2" key="1">
    <citation type="submission" date="2018-09" db="EMBL/GenBank/DDBJ databases">
        <title>Chryseolinea sp. KIS68-18 isolated from soil.</title>
        <authorList>
            <person name="Weon H.-Y."/>
            <person name="Kwon S.-W."/>
            <person name="Lee S.A."/>
        </authorList>
    </citation>
    <scope>NUCLEOTIDE SEQUENCE [LARGE SCALE GENOMIC DNA]</scope>
    <source>
        <strain evidence="2">KIS68-18</strain>
    </source>
</reference>
<evidence type="ECO:0000313" key="1">
    <source>
        <dbReference type="EMBL" id="AYB33467.1"/>
    </source>
</evidence>
<dbReference type="AlphaFoldDB" id="A0A385STJ6"/>
<name>A0A385STJ6_9BACT</name>
<dbReference type="Pfam" id="PF14391">
    <property type="entry name" value="DUF4421"/>
    <property type="match status" value="1"/>
</dbReference>
<gene>
    <name evidence="1" type="ORF">D4L85_24030</name>
</gene>
<accession>A0A385STJ6</accession>